<evidence type="ECO:0000313" key="3">
    <source>
        <dbReference type="Proteomes" id="UP000694398"/>
    </source>
</evidence>
<feature type="compositionally biased region" description="Basic and acidic residues" evidence="1">
    <location>
        <begin position="348"/>
        <end position="357"/>
    </location>
</feature>
<feature type="compositionally biased region" description="Polar residues" evidence="1">
    <location>
        <begin position="140"/>
        <end position="149"/>
    </location>
</feature>
<accession>A0A8C2VM59</accession>
<dbReference type="Ensembl" id="ENSCLAT00000017866.1">
    <property type="protein sequence ID" value="ENSCLAP00000017691.1"/>
    <property type="gene ID" value="ENSCLAG00000012132.1"/>
</dbReference>
<dbReference type="GeneTree" id="ENSGT00940000154487"/>
<feature type="compositionally biased region" description="Basic and acidic residues" evidence="1">
    <location>
        <begin position="85"/>
        <end position="99"/>
    </location>
</feature>
<organism evidence="2 3">
    <name type="scientific">Chinchilla lanigera</name>
    <name type="common">Long-tailed chinchilla</name>
    <name type="synonym">Chinchilla villidera</name>
    <dbReference type="NCBI Taxonomy" id="34839"/>
    <lineage>
        <taxon>Eukaryota</taxon>
        <taxon>Metazoa</taxon>
        <taxon>Chordata</taxon>
        <taxon>Craniata</taxon>
        <taxon>Vertebrata</taxon>
        <taxon>Euteleostomi</taxon>
        <taxon>Mammalia</taxon>
        <taxon>Eutheria</taxon>
        <taxon>Euarchontoglires</taxon>
        <taxon>Glires</taxon>
        <taxon>Rodentia</taxon>
        <taxon>Hystricomorpha</taxon>
        <taxon>Chinchillidae</taxon>
        <taxon>Chinchilla</taxon>
    </lineage>
</organism>
<dbReference type="AlphaFoldDB" id="A0A8C2VM59"/>
<feature type="region of interest" description="Disordered" evidence="1">
    <location>
        <begin position="1"/>
        <end position="48"/>
    </location>
</feature>
<dbReference type="OrthoDB" id="522106at2759"/>
<feature type="compositionally biased region" description="Polar residues" evidence="1">
    <location>
        <begin position="390"/>
        <end position="404"/>
    </location>
</feature>
<feature type="compositionally biased region" description="Polar residues" evidence="1">
    <location>
        <begin position="358"/>
        <end position="382"/>
    </location>
</feature>
<dbReference type="Proteomes" id="UP000694398">
    <property type="component" value="Unassembled WGS sequence"/>
</dbReference>
<feature type="region of interest" description="Disordered" evidence="1">
    <location>
        <begin position="456"/>
        <end position="477"/>
    </location>
</feature>
<feature type="compositionally biased region" description="Polar residues" evidence="1">
    <location>
        <begin position="459"/>
        <end position="468"/>
    </location>
</feature>
<feature type="compositionally biased region" description="Polar residues" evidence="1">
    <location>
        <begin position="331"/>
        <end position="346"/>
    </location>
</feature>
<feature type="region of interest" description="Disordered" evidence="1">
    <location>
        <begin position="233"/>
        <end position="259"/>
    </location>
</feature>
<feature type="compositionally biased region" description="Acidic residues" evidence="1">
    <location>
        <begin position="30"/>
        <end position="45"/>
    </location>
</feature>
<gene>
    <name evidence="2" type="primary">Tex55</name>
</gene>
<dbReference type="PANTHER" id="PTHR47110">
    <property type="entry name" value="TESTIS-SPECIFIC EXPRESSED PROTEIN 55"/>
    <property type="match status" value="1"/>
</dbReference>
<evidence type="ECO:0008006" key="4">
    <source>
        <dbReference type="Google" id="ProtNLM"/>
    </source>
</evidence>
<keyword evidence="3" id="KW-1185">Reference proteome</keyword>
<feature type="compositionally biased region" description="Basic and acidic residues" evidence="1">
    <location>
        <begin position="248"/>
        <end position="259"/>
    </location>
</feature>
<feature type="region of interest" description="Disordered" evidence="1">
    <location>
        <begin position="71"/>
        <end position="221"/>
    </location>
</feature>
<dbReference type="PANTHER" id="PTHR47110:SF1">
    <property type="entry name" value="TESTIS-SPECIFIC EXPRESSED PROTEIN 55"/>
    <property type="match status" value="1"/>
</dbReference>
<feature type="compositionally biased region" description="Basic and acidic residues" evidence="1">
    <location>
        <begin position="110"/>
        <end position="130"/>
    </location>
</feature>
<feature type="region of interest" description="Disordered" evidence="1">
    <location>
        <begin position="331"/>
        <end position="404"/>
    </location>
</feature>
<reference evidence="2" key="1">
    <citation type="submission" date="2025-08" db="UniProtKB">
        <authorList>
            <consortium name="Ensembl"/>
        </authorList>
    </citation>
    <scope>IDENTIFICATION</scope>
</reference>
<feature type="compositionally biased region" description="Basic and acidic residues" evidence="1">
    <location>
        <begin position="211"/>
        <end position="220"/>
    </location>
</feature>
<dbReference type="CDD" id="cd22975">
    <property type="entry name" value="DD_TEX55"/>
    <property type="match status" value="1"/>
</dbReference>
<name>A0A8C2VM59_CHILA</name>
<evidence type="ECO:0000313" key="2">
    <source>
        <dbReference type="Ensembl" id="ENSCLAP00000017691.1"/>
    </source>
</evidence>
<feature type="compositionally biased region" description="Basic and acidic residues" evidence="1">
    <location>
        <begin position="150"/>
        <end position="162"/>
    </location>
</feature>
<evidence type="ECO:0000256" key="1">
    <source>
        <dbReference type="SAM" id="MobiDB-lite"/>
    </source>
</evidence>
<dbReference type="Pfam" id="PF17819">
    <property type="entry name" value="Tex55"/>
    <property type="match status" value="1"/>
</dbReference>
<dbReference type="InterPro" id="IPR048377">
    <property type="entry name" value="TEX55_DD"/>
</dbReference>
<dbReference type="GO" id="GO:0005634">
    <property type="term" value="C:nucleus"/>
    <property type="evidence" value="ECO:0007669"/>
    <property type="project" value="TreeGrafter"/>
</dbReference>
<dbReference type="OMA" id="QPCKFEP"/>
<feature type="compositionally biased region" description="Basic and acidic residues" evidence="1">
    <location>
        <begin position="194"/>
        <end position="204"/>
    </location>
</feature>
<reference evidence="2" key="2">
    <citation type="submission" date="2025-09" db="UniProtKB">
        <authorList>
            <consortium name="Ensembl"/>
        </authorList>
    </citation>
    <scope>IDENTIFICATION</scope>
</reference>
<feature type="compositionally biased region" description="Polar residues" evidence="1">
    <location>
        <begin position="15"/>
        <end position="29"/>
    </location>
</feature>
<dbReference type="CTD" id="152405"/>
<dbReference type="InterPro" id="IPR040760">
    <property type="entry name" value="Tex55"/>
</dbReference>
<proteinExistence type="predicted"/>
<dbReference type="GeneID" id="102014588"/>
<dbReference type="SUPFAM" id="SSF47391">
    <property type="entry name" value="Dimerization-anchoring domain of cAMP-dependent PK regulatory subunit"/>
    <property type="match status" value="1"/>
</dbReference>
<sequence length="533" mass="60021">MDELLEEGSSESLGPQSTAIPPNVGPTNNLEEDNQENQSKEDEDDHTVHRIADQIIHAVYSQHEAIISAQADHRVSEDSGYTVHDQYDQKSSDSTDDKTSSQANGIAYRQVEHGVPDLTDRTAEQVDRRLSNQAGGRASEQVNRRSSNQPDRRASEQVDHRGSSQAGRRASEPVGHKLSSQANKRALGQVDYSQADRRVSEQVGHKLSGQADKRGSEQVDHGLSTQVRGLASQQIDDTLSMPPNKGASENDQHRISDQKTSEQIDFKLSSLAERTEKADLILSDQDEPRTAIQYYQATKPTEQQDIYQADISTDKLMVGRGPYSEEYQVNNFTGKQADQKENSLSYHRTGDQSEDRISSQFSNQDKQNDYSIQPSKFEPSQLQDHKPKLSMTTESQSPTTSQAFTDDARVTSNLQGKDQAFYSKLPAVLSILDPNTSQRKTQATEIKPFQDDFSEFEQENTSHTQKQGETPRGSFPPIVYEDPYQVSLQYMEEHNILQIFQQITENLVFEKPQDPLHFMLCQVQKMIKNRGKK</sequence>
<protein>
    <recommendedName>
        <fullName evidence="4">Testis expressed 55</fullName>
    </recommendedName>
</protein>